<evidence type="ECO:0000256" key="1">
    <source>
        <dbReference type="ARBA" id="ARBA00023015"/>
    </source>
</evidence>
<dbReference type="Proteomes" id="UP000315112">
    <property type="component" value="Unassembled WGS sequence"/>
</dbReference>
<dbReference type="Pfam" id="PF03472">
    <property type="entry name" value="Autoind_bind"/>
    <property type="match status" value="1"/>
</dbReference>
<dbReference type="InterPro" id="IPR005143">
    <property type="entry name" value="TF_LuxR_autoind-bd_dom"/>
</dbReference>
<dbReference type="SMART" id="SM00421">
    <property type="entry name" value="HTH_LUXR"/>
    <property type="match status" value="1"/>
</dbReference>
<organism evidence="6 7">
    <name type="scientific">Pseudoduganella flava</name>
    <dbReference type="NCBI Taxonomy" id="871742"/>
    <lineage>
        <taxon>Bacteria</taxon>
        <taxon>Pseudomonadati</taxon>
        <taxon>Pseudomonadota</taxon>
        <taxon>Betaproteobacteria</taxon>
        <taxon>Burkholderiales</taxon>
        <taxon>Oxalobacteraceae</taxon>
        <taxon>Telluria group</taxon>
        <taxon>Pseudoduganella</taxon>
    </lineage>
</organism>
<keyword evidence="8" id="KW-1185">Reference proteome</keyword>
<keyword evidence="1" id="KW-0805">Transcription regulation</keyword>
<dbReference type="SUPFAM" id="SSF75516">
    <property type="entry name" value="Pheromone-binding domain of LuxR-like quorum-sensing transcription factors"/>
    <property type="match status" value="1"/>
</dbReference>
<keyword evidence="2" id="KW-0238">DNA-binding</keyword>
<dbReference type="Pfam" id="PF00196">
    <property type="entry name" value="GerE"/>
    <property type="match status" value="1"/>
</dbReference>
<dbReference type="InterPro" id="IPR016032">
    <property type="entry name" value="Sig_transdc_resp-reg_C-effctor"/>
</dbReference>
<evidence type="ECO:0000256" key="2">
    <source>
        <dbReference type="ARBA" id="ARBA00023125"/>
    </source>
</evidence>
<reference evidence="6 7" key="1">
    <citation type="journal article" date="2015" name="Stand. Genomic Sci.">
        <title>Genomic Encyclopedia of Bacterial and Archaeal Type Strains, Phase III: the genomes of soil and plant-associated and newly described type strains.</title>
        <authorList>
            <person name="Whitman W.B."/>
            <person name="Woyke T."/>
            <person name="Klenk H.P."/>
            <person name="Zhou Y."/>
            <person name="Lilburn T.G."/>
            <person name="Beck B.J."/>
            <person name="De Vos P."/>
            <person name="Vandamme P."/>
            <person name="Eisen J.A."/>
            <person name="Garrity G."/>
            <person name="Hugenholtz P."/>
            <person name="Kyrpides N.C."/>
        </authorList>
    </citation>
    <scope>NUCLEOTIDE SEQUENCE [LARGE SCALE GENOMIC DNA]</scope>
    <source>
        <strain evidence="6 7">CGMCC 1.10685</strain>
    </source>
</reference>
<dbReference type="GO" id="GO:0003677">
    <property type="term" value="F:DNA binding"/>
    <property type="evidence" value="ECO:0007669"/>
    <property type="project" value="UniProtKB-KW"/>
</dbReference>
<dbReference type="AlphaFoldDB" id="A0A562PNZ8"/>
<dbReference type="InterPro" id="IPR000792">
    <property type="entry name" value="Tscrpt_reg_LuxR_C"/>
</dbReference>
<dbReference type="OrthoDB" id="9774661at2"/>
<dbReference type="SUPFAM" id="SSF46894">
    <property type="entry name" value="C-terminal effector domain of the bipartite response regulators"/>
    <property type="match status" value="1"/>
</dbReference>
<dbReference type="EMBL" id="VLKW01000006">
    <property type="protein sequence ID" value="TWI45796.1"/>
    <property type="molecule type" value="Genomic_DNA"/>
</dbReference>
<reference evidence="5 8" key="3">
    <citation type="submission" date="2019-12" db="EMBL/GenBank/DDBJ databases">
        <title>Draft Genome Sequences of Six Type Strains of the Genus Massilia.</title>
        <authorList>
            <person name="Miess H."/>
            <person name="Frediansyah A."/>
            <person name="Goeker M."/>
            <person name="Gross H."/>
        </authorList>
    </citation>
    <scope>NUCLEOTIDE SEQUENCE [LARGE SCALE GENOMIC DNA]</scope>
    <source>
        <strain evidence="5 8">DSM 26639</strain>
    </source>
</reference>
<evidence type="ECO:0000313" key="7">
    <source>
        <dbReference type="Proteomes" id="UP000315112"/>
    </source>
</evidence>
<dbReference type="CDD" id="cd06170">
    <property type="entry name" value="LuxR_C_like"/>
    <property type="match status" value="1"/>
</dbReference>
<dbReference type="PANTHER" id="PTHR44688">
    <property type="entry name" value="DNA-BINDING TRANSCRIPTIONAL ACTIVATOR DEVR_DOSR"/>
    <property type="match status" value="1"/>
</dbReference>
<dbReference type="Gene3D" id="1.10.10.10">
    <property type="entry name" value="Winged helix-like DNA-binding domain superfamily/Winged helix DNA-binding domain"/>
    <property type="match status" value="1"/>
</dbReference>
<proteinExistence type="predicted"/>
<dbReference type="GO" id="GO:0006355">
    <property type="term" value="P:regulation of DNA-templated transcription"/>
    <property type="evidence" value="ECO:0007669"/>
    <property type="project" value="InterPro"/>
</dbReference>
<name>A0A562PNZ8_9BURK</name>
<evidence type="ECO:0000313" key="8">
    <source>
        <dbReference type="Proteomes" id="UP000437862"/>
    </source>
</evidence>
<evidence type="ECO:0000259" key="4">
    <source>
        <dbReference type="PROSITE" id="PS50043"/>
    </source>
</evidence>
<reference evidence="6" key="2">
    <citation type="submission" date="2019-07" db="EMBL/GenBank/DDBJ databases">
        <authorList>
            <person name="Whitman W."/>
            <person name="Huntemann M."/>
            <person name="Clum A."/>
            <person name="Pillay M."/>
            <person name="Palaniappan K."/>
            <person name="Varghese N."/>
            <person name="Mikhailova N."/>
            <person name="Stamatis D."/>
            <person name="Reddy T."/>
            <person name="Daum C."/>
            <person name="Shapiro N."/>
            <person name="Ivanova N."/>
            <person name="Kyrpides N."/>
            <person name="Woyke T."/>
        </authorList>
    </citation>
    <scope>NUCLEOTIDE SEQUENCE</scope>
    <source>
        <strain evidence="6">CGMCC 1.10685</strain>
    </source>
</reference>
<evidence type="ECO:0000313" key="5">
    <source>
        <dbReference type="EMBL" id="QGZ40723.1"/>
    </source>
</evidence>
<protein>
    <submittedName>
        <fullName evidence="6">LuxR family quorum-sensing transcriptional regulator LasR</fullName>
    </submittedName>
    <submittedName>
        <fullName evidence="5">LuxR family transcriptional regulator</fullName>
    </submittedName>
</protein>
<dbReference type="PROSITE" id="PS50043">
    <property type="entry name" value="HTH_LUXR_2"/>
    <property type="match status" value="1"/>
</dbReference>
<dbReference type="RefSeq" id="WP_145876761.1">
    <property type="nucleotide sequence ID" value="NZ_CP046904.1"/>
</dbReference>
<dbReference type="EMBL" id="CP046904">
    <property type="protein sequence ID" value="QGZ40723.1"/>
    <property type="molecule type" value="Genomic_DNA"/>
</dbReference>
<dbReference type="Gene3D" id="3.30.450.80">
    <property type="entry name" value="Transcription factor LuxR-like, autoinducer-binding domain"/>
    <property type="match status" value="1"/>
</dbReference>
<gene>
    <name evidence="5" type="ORF">GO485_17725</name>
    <name evidence="6" type="ORF">IP92_03223</name>
</gene>
<dbReference type="InterPro" id="IPR036388">
    <property type="entry name" value="WH-like_DNA-bd_sf"/>
</dbReference>
<evidence type="ECO:0000256" key="3">
    <source>
        <dbReference type="ARBA" id="ARBA00023163"/>
    </source>
</evidence>
<keyword evidence="3" id="KW-0804">Transcription</keyword>
<dbReference type="PANTHER" id="PTHR44688:SF16">
    <property type="entry name" value="DNA-BINDING TRANSCRIPTIONAL ACTIVATOR DEVR_DOSR"/>
    <property type="match status" value="1"/>
</dbReference>
<accession>A0A562PNZ8</accession>
<dbReference type="Proteomes" id="UP000437862">
    <property type="component" value="Chromosome"/>
</dbReference>
<dbReference type="PRINTS" id="PR00038">
    <property type="entry name" value="HTHLUXR"/>
</dbReference>
<dbReference type="InterPro" id="IPR036693">
    <property type="entry name" value="TF_LuxR_autoind-bd_dom_sf"/>
</dbReference>
<evidence type="ECO:0000313" key="6">
    <source>
        <dbReference type="EMBL" id="TWI45796.1"/>
    </source>
</evidence>
<feature type="domain" description="HTH luxR-type" evidence="4">
    <location>
        <begin position="182"/>
        <end position="247"/>
    </location>
</feature>
<sequence length="253" mass="27842">MDNMDGIDASVPDPLSPFGALMSAASDGEAMTQLQAAVRSLGFEQMIFAVMPRPNVNPADVYLRSNYPQAWRSYYDEHRLRETDPTVEYCFKASAPFIWMPQSFKTDAQHALYEEAATFGLRVGVTLPIRGPGGEVGMLTCVRDQQPGAAFLKDLNHHLPGLTLLRDVAFDAMKPYVRPAEPPEEAPVLTARELDVLQWMAAGKTAWEIGRILSISEAGVNFHIGNLRTKFAVGKRNDVVLKAIRLGLISLPG</sequence>